<evidence type="ECO:0000313" key="11">
    <source>
        <dbReference type="EMBL" id="GEB97207.1"/>
    </source>
</evidence>
<dbReference type="InterPro" id="IPR047224">
    <property type="entry name" value="FAS_alpha_su_C"/>
</dbReference>
<dbReference type="CDD" id="cd08950">
    <property type="entry name" value="KR_fFAS_SDR_c_like"/>
    <property type="match status" value="1"/>
</dbReference>
<sequence length="3019" mass="318770">MSLTPLHSLHNPAILFAGQGSRWQEAISLAGQAPATAQKLRELLSEVRAATGPAARLIASTCPGAIERLEELISAGAEGTNGAEGASAKPADIDVYPAVSIPGIVLGQIAAIDHLRSLGLDPKEAIGHSQGILGVAALEDQKQALTIAVLMGTAASAQEGSDSRSHMLSIRGIDRPFIEQALRGDATIAVINGRRHFVISGAPESLESTRTALQGAVDAFNDSLENRTIGGDEILAVFDELPVALPFHHPSLRPAAARTAQLAQECGVDSSTAQRLAEAILVEPHDWPAAVASLEADSLVFLDAGLAKLTAPLVNGTGKVSVLAATPQQRDGLATPGNSLPKAVNYADFAPRLVRLPDGQTYTQTRFSDLTGLSPIMLGGMTPTSADGEIVAAAANAGYWTEMAGGGMYSDEVFNHHRQVMESLLKPGRTAQFNTMFFDRFLWNLQFGQARIVPKARAAGASFNGVCISAGIPEVEEATELIAQLHSDGFPYITFKPGTAKQIRDALKIAAANPQDQIVLQVEDGHAGGHHSWVNLDDMLLETYAEVRNHPNALLAVGGGIYSPERAATYLTGSWSQKYDLPAMPVDAVFIGTVAMATKEAKATDSVKDLLVNTPGVKLEDNDGWVGRGTGTHGVASSQSHLLADIHDLDNSFAQASRLITSLPLEDYQERRDDIIAALAKTSKPYFGDVESMTYAQWLERFVELAYPFVDPTWDDRFFDLLHRIEARLNDADHGQIETLFPEISEVHDAPAATAKLVAAYPQATTTTVIPRDAAWWISLHYKHVKPMPWVPAIDGDLKVWFGKDTLWQAQDERYSADEVRIIPGPVAVAGITKKNEPVADLLARFESAATETLAQDHEATEIFSRLESATSAAEFIKAAPTIVWHGHLMANPAHEMSPEAYELGQDDQGNWEIRINSDSYWDDLPSEQRPFYVKQVTVPLDLPADVATGGSPVVSEERLPASVFALLEGLAGVGSISEQGDEITEMPRIEPGSESADAPFGVAHYSFTLPASLLQAHTNVTGAALGSVKPGTPDVLVGPCWPAIYTALGSGKLADGYPVIEGLLNAVHLDHLVDLRIPLDELANGRTIDVTSKCTSIDESVSGRIVTVELELRDHDSQEIVATQMQRFAIRGRATGTDMPVPAPEWGGGELSAQVTATPRSFVDRAVVTAPQDMTPFALVSGDYNPIHTSYNAAQLVNLKAPLVHGMWLSATAEHLAGKHGTVTGWTYSMYGMVQLDDEVEITVERVGRAGIHAALEVTCRINGEVVSRGQALLAQPRTAYVYPGQGIQSEGMGRGDRDASPAAREIWRRADQHTRTALGFSIQQVIDDNPTEVTVRGTTFKHPQGVLHLTQFTQVALAVVAYAQTERLREANALAAGSMYAGHSLGEYTALASLANIFDLEAVIDIVYSRGSAMGTLVPRDAEGNSDYAMAALRPNMIGVSSDEVDGYVDGIATETGEFLEIVNYNIRGQQYSIAGTKAGLRELVKRANSIRERAAVMVPGIDVPFHSRVLRDGVPAFAAKLDELLPAELDLDALVGRYVPNLVARPFELTQEFVDLVAPLAPSGRLDGLDASSLSDQELARLLLIELLSWQFASPVRWIETQELLFEKVDQIIEVGLASAPTLTNLAKRSMAVAGVDLSVYNVERDQDQVMLEDVQAAPAAPEAAEDAADTAEAASPSAAAAQPAAAPAQPAAAPAATPAPAAGASSGADAPELKFGAAQAIMVLFAFQNKIRVDQINDSDTVEELTNGVSSRRNQLLMDMSAEIGVPAIDGAADADVASLREKVSTAAPGYTPFGGVLGEAISARLRQLLGAAGLKPAFVAERVTGAWSLPASWVPHVEAEILLGSREEDSVRGGSLSTVPTSATSKAAANDLVDAAIAAVAAAHGTSVSMSSGSSAGGGVVDSAALDAYADTVTGENGVLATAARQVLDQLGYLPEPAEAIVPDNSAIETVEAELGTGWLKLVSPTFDAAKAVLFDDSWATAREKLARLALGQDTYDAAEFRGAGATVAAQARWWAKNGGQGDLATVAAEAESDFNGEFRGEVALVTGAAPGSIATALVERLLEAGATVVMTASRVTQARKEFARKLYAAHGAQGSALWLVPANLSSYRDVDALIDWIGTEQRESVGNEVKILKPALTPTVAYPFAAPSVSGSLADAGSATENQARLLLWSLERTIAGLSRLAQEAVDTRCHIVLPGSPNRGTFGGDGAYGEVKAALDAILNKWHVEAGWPAGVTLAQAKIGWVAGTHLMGGNDVLVPAAQAAGIHVWSPEEISSELIGLASPSSRAAAEKSPVEADLTGGLEGVSLTALAAQTQADQAGAGAGAEAATAADSAAPATISALPNPPRAEQPGFGPDEKISEVTTDLDDMVVIAGIGEVSSWGSGRTRFEAEYGLQHDGAVELTAAGVLELAWMTGLITWAEDPHPGWFDAEGTEVAEEDIYDRFRDEVVARAGIRTLSDKFHLVDQGSIDLTTVFLDRDITFTVASEGEARDIEVADPEFTTVREVDGEWEVTRLKGATAKVPRKATLTRTVAAQMPDNFDAAKWGIPEHMLDSLDRMAVWNLVTAIDAFTQAGFSPAELLRSIHPAQVATTQGTGIGGMESLYKVFVTRFLGEERPSDILQESLPNVIAAHTMQSLVGGYGSMIHPIGACATAAVSIEEGVDKIALGKADVVIAGGIDDVQVESLTGFGDMNATAETAAMTAKGIDERFISRANDRRRGGFLEGEGGGTVLLVRGSVAADMGLPVLAVVAHAASYGDGAHTSIPAPGLGALGAGRGRTNSRLAKSLRGLGLHPNDVSVLSKHDTSTNANDPNESELHSILWPAIGRDADEPMFVISQKTLTGHSKGGAALFQTGGLVDVFRTGIVPPNVALDCVDPLIEPKARNLVWLRSALSVGTVRAAALTSLGFGHVGALVVYAHPGVFETAVAQQRGADAATQWRARAEERLAAGHTHFENGMLGREPLFEVIEGRRLPEGGTGEIPGYGTVSAAKAAEVALLLDESVRLDESGVFPRV</sequence>
<dbReference type="PANTHER" id="PTHR10982:SF21">
    <property type="entry name" value="FATTY ACID SYNTHASE SUBUNIT BETA"/>
    <property type="match status" value="1"/>
</dbReference>
<dbReference type="InterPro" id="IPR029069">
    <property type="entry name" value="HotDog_dom_sf"/>
</dbReference>
<dbReference type="InterPro" id="IPR014030">
    <property type="entry name" value="Ketoacyl_synth_N"/>
</dbReference>
<evidence type="ECO:0000256" key="6">
    <source>
        <dbReference type="ARBA" id="ARBA00022857"/>
    </source>
</evidence>
<dbReference type="InterPro" id="IPR016039">
    <property type="entry name" value="Thiolase-like"/>
</dbReference>
<dbReference type="SMART" id="SM00827">
    <property type="entry name" value="PKS_AT"/>
    <property type="match status" value="1"/>
</dbReference>
<dbReference type="KEGG" id="cfc:CFLV_01700"/>
<evidence type="ECO:0000313" key="13">
    <source>
        <dbReference type="Proteomes" id="UP000315353"/>
    </source>
</evidence>
<dbReference type="Gene3D" id="3.90.25.70">
    <property type="match status" value="1"/>
</dbReference>
<dbReference type="Pfam" id="PF01575">
    <property type="entry name" value="MaoC_dehydratas"/>
    <property type="match status" value="1"/>
</dbReference>
<dbReference type="GO" id="GO:0005835">
    <property type="term" value="C:fatty acid synthase complex"/>
    <property type="evidence" value="ECO:0007669"/>
    <property type="project" value="InterPro"/>
</dbReference>
<dbReference type="InterPro" id="IPR002539">
    <property type="entry name" value="MaoC-like_dom"/>
</dbReference>
<evidence type="ECO:0000313" key="10">
    <source>
        <dbReference type="EMBL" id="APT86032.1"/>
    </source>
</evidence>
<organism evidence="10 12">
    <name type="scientific">Corynebacterium flavescens</name>
    <dbReference type="NCBI Taxonomy" id="28028"/>
    <lineage>
        <taxon>Bacteria</taxon>
        <taxon>Bacillati</taxon>
        <taxon>Actinomycetota</taxon>
        <taxon>Actinomycetes</taxon>
        <taxon>Mycobacteriales</taxon>
        <taxon>Corynebacteriaceae</taxon>
        <taxon>Corynebacterium</taxon>
    </lineage>
</organism>
<dbReference type="Proteomes" id="UP000315353">
    <property type="component" value="Unassembled WGS sequence"/>
</dbReference>
<dbReference type="FunFam" id="3.40.366.10:FF:000009">
    <property type="entry name" value="Fatty acid synthase Fas"/>
    <property type="match status" value="1"/>
</dbReference>
<dbReference type="SUPFAM" id="SSF54637">
    <property type="entry name" value="Thioesterase/thiol ester dehydrase-isomerase"/>
    <property type="match status" value="1"/>
</dbReference>
<dbReference type="GO" id="GO:0016787">
    <property type="term" value="F:hydrolase activity"/>
    <property type="evidence" value="ECO:0007669"/>
    <property type="project" value="UniProtKB-KW"/>
</dbReference>
<dbReference type="Pfam" id="PF18094">
    <property type="entry name" value="DNA_pol_B_N"/>
    <property type="match status" value="1"/>
</dbReference>
<dbReference type="InterPro" id="IPR036291">
    <property type="entry name" value="NAD(P)-bd_dom_sf"/>
</dbReference>
<keyword evidence="3" id="KW-0597">Phosphoprotein</keyword>
<evidence type="ECO:0000256" key="1">
    <source>
        <dbReference type="ARBA" id="ARBA00005254"/>
    </source>
</evidence>
<evidence type="ECO:0000313" key="12">
    <source>
        <dbReference type="Proteomes" id="UP000185479"/>
    </source>
</evidence>
<keyword evidence="6" id="KW-0521">NADP</keyword>
<dbReference type="Pfam" id="PF00109">
    <property type="entry name" value="ketoacyl-synt"/>
    <property type="match status" value="1"/>
</dbReference>
<dbReference type="InterPro" id="IPR018201">
    <property type="entry name" value="Ketoacyl_synth_AS"/>
</dbReference>
<dbReference type="GO" id="GO:0004315">
    <property type="term" value="F:3-oxoacyl-[acyl-carrier-protein] synthase activity"/>
    <property type="evidence" value="ECO:0007669"/>
    <property type="project" value="InterPro"/>
</dbReference>
<dbReference type="RefSeq" id="WP_075729034.1">
    <property type="nucleotide sequence ID" value="NZ_BJNB01000007.1"/>
</dbReference>
<feature type="region of interest" description="Disordered" evidence="8">
    <location>
        <begin position="2339"/>
        <end position="2361"/>
    </location>
</feature>
<dbReference type="CDD" id="cd00828">
    <property type="entry name" value="elong_cond_enzymes"/>
    <property type="match status" value="1"/>
</dbReference>
<dbReference type="Gene3D" id="1.20.930.70">
    <property type="match status" value="1"/>
</dbReference>
<feature type="compositionally biased region" description="Low complexity" evidence="8">
    <location>
        <begin position="1674"/>
        <end position="1713"/>
    </location>
</feature>
<feature type="domain" description="Ketosynthase family 3 (KS3)" evidence="9">
    <location>
        <begin position="2475"/>
        <end position="2924"/>
    </location>
</feature>
<keyword evidence="4 10" id="KW-0808">Transferase</keyword>
<reference evidence="10 12" key="1">
    <citation type="submission" date="2014-08" db="EMBL/GenBank/DDBJ databases">
        <title>Complete genome sequence of Corynebacterium flavescens OJ8(T)(=DSM 20296(T)), isolated from cheese.</title>
        <authorList>
            <person name="Ruckert C."/>
            <person name="Albersmeier A."/>
            <person name="Winkler A."/>
            <person name="Kalinowski J."/>
        </authorList>
    </citation>
    <scope>NUCLEOTIDE SEQUENCE [LARGE SCALE GENOMIC DNA]</scope>
    <source>
        <strain evidence="10 12">OJ8</strain>
    </source>
</reference>
<dbReference type="GeneID" id="82879435"/>
<dbReference type="GO" id="GO:0006633">
    <property type="term" value="P:fatty acid biosynthetic process"/>
    <property type="evidence" value="ECO:0007669"/>
    <property type="project" value="InterPro"/>
</dbReference>
<dbReference type="Gene3D" id="3.30.70.3320">
    <property type="match status" value="1"/>
</dbReference>
<gene>
    <name evidence="11" type="ORF">CFL01nite_07020</name>
    <name evidence="10" type="ORF">CFLV_01700</name>
</gene>
<dbReference type="SUPFAM" id="SSF53901">
    <property type="entry name" value="Thiolase-like"/>
    <property type="match status" value="2"/>
</dbReference>
<proteinExistence type="inferred from homology"/>
<dbReference type="SUPFAM" id="SSF52151">
    <property type="entry name" value="FabD/lysophospholipase-like"/>
    <property type="match status" value="2"/>
</dbReference>
<dbReference type="PANTHER" id="PTHR10982">
    <property type="entry name" value="MALONYL COA-ACYL CARRIER PROTEIN TRANSACYLASE"/>
    <property type="match status" value="1"/>
</dbReference>
<reference evidence="11 13" key="2">
    <citation type="submission" date="2019-06" db="EMBL/GenBank/DDBJ databases">
        <title>Whole genome shotgun sequence of Corynebacterium flavescens NBRC 14136.</title>
        <authorList>
            <person name="Hosoyama A."/>
            <person name="Uohara A."/>
            <person name="Ohji S."/>
            <person name="Ichikawa N."/>
        </authorList>
    </citation>
    <scope>NUCLEOTIDE SEQUENCE [LARGE SCALE GENOMIC DNA]</scope>
    <source>
        <strain evidence="11 13">NBRC 14136</strain>
    </source>
</reference>
<dbReference type="Pfam" id="PF08354">
    <property type="entry name" value="Fas1-AflB-like_hel"/>
    <property type="match status" value="1"/>
</dbReference>
<accession>A0A1L7CJJ6</accession>
<dbReference type="PROSITE" id="PS52004">
    <property type="entry name" value="KS3_2"/>
    <property type="match status" value="1"/>
</dbReference>
<evidence type="ECO:0000256" key="3">
    <source>
        <dbReference type="ARBA" id="ARBA00022553"/>
    </source>
</evidence>
<dbReference type="Pfam" id="PF00698">
    <property type="entry name" value="Acyl_transf_1"/>
    <property type="match status" value="1"/>
</dbReference>
<dbReference type="Gene3D" id="3.10.129.10">
    <property type="entry name" value="Hotdog Thioesterase"/>
    <property type="match status" value="1"/>
</dbReference>
<dbReference type="GO" id="GO:0004318">
    <property type="term" value="F:enoyl-[acyl-carrier-protein] reductase (NADH) activity"/>
    <property type="evidence" value="ECO:0007669"/>
    <property type="project" value="InterPro"/>
</dbReference>
<comment type="similarity">
    <text evidence="1">Belongs to the enoyl-CoA hydratase/isomerase family.</text>
</comment>
<dbReference type="EMBL" id="BJNB01000007">
    <property type="protein sequence ID" value="GEB97207.1"/>
    <property type="molecule type" value="Genomic_DNA"/>
</dbReference>
<dbReference type="STRING" id="28028.CFLV_01700"/>
<dbReference type="Gene3D" id="3.40.50.720">
    <property type="entry name" value="NAD(P)-binding Rossmann-like Domain"/>
    <property type="match status" value="1"/>
</dbReference>
<keyword evidence="7" id="KW-0560">Oxidoreductase</keyword>
<evidence type="ECO:0000256" key="4">
    <source>
        <dbReference type="ARBA" id="ARBA00022679"/>
    </source>
</evidence>
<dbReference type="GO" id="GO:0004312">
    <property type="term" value="F:fatty acid synthase activity"/>
    <property type="evidence" value="ECO:0007669"/>
    <property type="project" value="InterPro"/>
</dbReference>
<keyword evidence="12" id="KW-1185">Reference proteome</keyword>
<name>A0A1L7CJJ6_CORFL</name>
<dbReference type="OrthoDB" id="4746285at2"/>
<dbReference type="SUPFAM" id="SSF51412">
    <property type="entry name" value="Inosine monophosphate dehydrogenase (IMPDH)"/>
    <property type="match status" value="1"/>
</dbReference>
<evidence type="ECO:0000256" key="2">
    <source>
        <dbReference type="ARBA" id="ARBA00022450"/>
    </source>
</evidence>
<dbReference type="Pfam" id="PF02801">
    <property type="entry name" value="Ketoacyl-synt_C"/>
    <property type="match status" value="1"/>
</dbReference>
<dbReference type="InterPro" id="IPR001227">
    <property type="entry name" value="Ac_transferase_dom_sf"/>
</dbReference>
<dbReference type="PRINTS" id="PR01483">
    <property type="entry name" value="FASYNTHASE"/>
</dbReference>
<dbReference type="InterPro" id="IPR016035">
    <property type="entry name" value="Acyl_Trfase/lysoPLipase"/>
</dbReference>
<feature type="region of interest" description="Disordered" evidence="8">
    <location>
        <begin position="1660"/>
        <end position="1713"/>
    </location>
</feature>
<dbReference type="InterPro" id="IPR050830">
    <property type="entry name" value="Fungal_FAS"/>
</dbReference>
<dbReference type="InterPro" id="IPR013565">
    <property type="entry name" value="Fas1/AflB-like_central"/>
</dbReference>
<keyword evidence="5" id="KW-0378">Hydrolase</keyword>
<dbReference type="Gene3D" id="3.40.47.10">
    <property type="match status" value="1"/>
</dbReference>
<protein>
    <submittedName>
        <fullName evidence="10">ACP S-malonyltransferase</fullName>
    </submittedName>
    <submittedName>
        <fullName evidence="11">Type I polyketide synthase</fullName>
    </submittedName>
</protein>
<dbReference type="Gene3D" id="3.40.366.10">
    <property type="entry name" value="Malonyl-Coenzyme A Acyl Carrier Protein, domain 2"/>
    <property type="match status" value="3"/>
</dbReference>
<keyword evidence="2" id="KW-0596">Phosphopantetheine</keyword>
<evidence type="ECO:0000256" key="7">
    <source>
        <dbReference type="ARBA" id="ARBA00023002"/>
    </source>
</evidence>
<dbReference type="SUPFAM" id="SSF51735">
    <property type="entry name" value="NAD(P)-binding Rossmann-fold domains"/>
    <property type="match status" value="1"/>
</dbReference>
<dbReference type="InterPro" id="IPR003965">
    <property type="entry name" value="Fatty_acid_synthase"/>
</dbReference>
<dbReference type="InterPro" id="IPR014031">
    <property type="entry name" value="Ketoacyl_synth_C"/>
</dbReference>
<dbReference type="Proteomes" id="UP000185479">
    <property type="component" value="Chromosome"/>
</dbReference>
<dbReference type="InterPro" id="IPR020841">
    <property type="entry name" value="PKS_Beta-ketoAc_synthase_dom"/>
</dbReference>
<dbReference type="InterPro" id="IPR014043">
    <property type="entry name" value="Acyl_transferase_dom"/>
</dbReference>
<evidence type="ECO:0000256" key="5">
    <source>
        <dbReference type="ARBA" id="ARBA00022801"/>
    </source>
</evidence>
<evidence type="ECO:0000256" key="8">
    <source>
        <dbReference type="SAM" id="MobiDB-lite"/>
    </source>
</evidence>
<dbReference type="InterPro" id="IPR013785">
    <property type="entry name" value="Aldolase_TIM"/>
</dbReference>
<dbReference type="EMBL" id="CP009246">
    <property type="protein sequence ID" value="APT86032.1"/>
    <property type="molecule type" value="Genomic_DNA"/>
</dbReference>
<dbReference type="Gene3D" id="3.20.20.70">
    <property type="entry name" value="Aldolase class I"/>
    <property type="match status" value="1"/>
</dbReference>
<evidence type="ECO:0000259" key="9">
    <source>
        <dbReference type="PROSITE" id="PS52004"/>
    </source>
</evidence>
<dbReference type="PROSITE" id="PS00606">
    <property type="entry name" value="KS3_1"/>
    <property type="match status" value="1"/>
</dbReference>